<keyword evidence="4" id="KW-0500">Molybdenum</keyword>
<comment type="similarity">
    <text evidence="1">Belongs to the bacterial solute-binding protein ModA family.</text>
</comment>
<dbReference type="GO" id="GO:0015689">
    <property type="term" value="P:molybdate ion transport"/>
    <property type="evidence" value="ECO:0007669"/>
    <property type="project" value="InterPro"/>
</dbReference>
<dbReference type="Gene3D" id="3.40.190.10">
    <property type="entry name" value="Periplasmic binding protein-like II"/>
    <property type="match status" value="2"/>
</dbReference>
<dbReference type="GO" id="GO:0030973">
    <property type="term" value="F:molybdate ion binding"/>
    <property type="evidence" value="ECO:0007669"/>
    <property type="project" value="TreeGrafter"/>
</dbReference>
<dbReference type="InterPro" id="IPR050682">
    <property type="entry name" value="ModA/WtpA"/>
</dbReference>
<keyword evidence="2 4" id="KW-0479">Metal-binding</keyword>
<name>A0A1H5MVH9_9MICO</name>
<feature type="binding site" evidence="4">
    <location>
        <position position="180"/>
    </location>
    <ligand>
        <name>molybdate</name>
        <dbReference type="ChEBI" id="CHEBI:36264"/>
    </ligand>
</feature>
<evidence type="ECO:0000313" key="7">
    <source>
        <dbReference type="Proteomes" id="UP000199220"/>
    </source>
</evidence>
<dbReference type="RefSeq" id="WP_089774462.1">
    <property type="nucleotide sequence ID" value="NZ_FNTX01000002.1"/>
</dbReference>
<dbReference type="PANTHER" id="PTHR30632">
    <property type="entry name" value="MOLYBDATE-BINDING PERIPLASMIC PROTEIN"/>
    <property type="match status" value="1"/>
</dbReference>
<evidence type="ECO:0000256" key="4">
    <source>
        <dbReference type="PIRSR" id="PIRSR004846-1"/>
    </source>
</evidence>
<evidence type="ECO:0000256" key="1">
    <source>
        <dbReference type="ARBA" id="ARBA00009175"/>
    </source>
</evidence>
<dbReference type="EMBL" id="FNTX01000002">
    <property type="protein sequence ID" value="SEE93293.1"/>
    <property type="molecule type" value="Genomic_DNA"/>
</dbReference>
<organism evidence="6 7">
    <name type="scientific">Ruania alba</name>
    <dbReference type="NCBI Taxonomy" id="648782"/>
    <lineage>
        <taxon>Bacteria</taxon>
        <taxon>Bacillati</taxon>
        <taxon>Actinomycetota</taxon>
        <taxon>Actinomycetes</taxon>
        <taxon>Micrococcales</taxon>
        <taxon>Ruaniaceae</taxon>
        <taxon>Ruania</taxon>
    </lineage>
</organism>
<evidence type="ECO:0000256" key="2">
    <source>
        <dbReference type="ARBA" id="ARBA00022723"/>
    </source>
</evidence>
<evidence type="ECO:0000313" key="6">
    <source>
        <dbReference type="EMBL" id="SEE93293.1"/>
    </source>
</evidence>
<dbReference type="STRING" id="648782.SAMN04488554_3676"/>
<keyword evidence="7" id="KW-1185">Reference proteome</keyword>
<dbReference type="PIRSF" id="PIRSF004846">
    <property type="entry name" value="ModA"/>
    <property type="match status" value="1"/>
</dbReference>
<gene>
    <name evidence="6" type="ORF">SAMN04488554_3676</name>
</gene>
<keyword evidence="3 5" id="KW-0732">Signal</keyword>
<proteinExistence type="inferred from homology"/>
<evidence type="ECO:0000256" key="3">
    <source>
        <dbReference type="ARBA" id="ARBA00022729"/>
    </source>
</evidence>
<accession>A0A1H5MVH9</accession>
<dbReference type="Pfam" id="PF13531">
    <property type="entry name" value="SBP_bac_11"/>
    <property type="match status" value="1"/>
</dbReference>
<feature type="binding site" evidence="4">
    <location>
        <position position="80"/>
    </location>
    <ligand>
        <name>molybdate</name>
        <dbReference type="ChEBI" id="CHEBI:36264"/>
    </ligand>
</feature>
<dbReference type="GO" id="GO:0046872">
    <property type="term" value="F:metal ion binding"/>
    <property type="evidence" value="ECO:0007669"/>
    <property type="project" value="UniProtKB-KW"/>
</dbReference>
<dbReference type="AlphaFoldDB" id="A0A1H5MVH9"/>
<feature type="signal peptide" evidence="5">
    <location>
        <begin position="1"/>
        <end position="24"/>
    </location>
</feature>
<feature type="binding site" evidence="4">
    <location>
        <position position="51"/>
    </location>
    <ligand>
        <name>molybdate</name>
        <dbReference type="ChEBI" id="CHEBI:36264"/>
    </ligand>
</feature>
<sequence length="260" mass="25883">MKARWRPLAAAVALALAGVAGCSAVPDPGPGAGSVEPADGEQTLTVYAAASLAGPISELLAQYASDHPEVAVAPAVLDGSATLVTQVAEGAAPDVIATANEATMAQLVEANLVAPPEIFATNTLVIAVPEGNPEGVTGLEDLTRIDTVLCAPEVPCGDAATTLLELAGVDLEPISVEQNVTAAAERVTSGATDAALVYATDVAAREDQLDAVVPDGAADVVNRYPIATLTSARAAGADFLELVQSADGAAVLAEHGFGTP</sequence>
<evidence type="ECO:0000256" key="5">
    <source>
        <dbReference type="SAM" id="SignalP"/>
    </source>
</evidence>
<dbReference type="Proteomes" id="UP000199220">
    <property type="component" value="Unassembled WGS sequence"/>
</dbReference>
<feature type="chain" id="PRO_5039470578" evidence="5">
    <location>
        <begin position="25"/>
        <end position="260"/>
    </location>
</feature>
<reference evidence="7" key="1">
    <citation type="submission" date="2016-10" db="EMBL/GenBank/DDBJ databases">
        <authorList>
            <person name="Varghese N."/>
            <person name="Submissions S."/>
        </authorList>
    </citation>
    <scope>NUCLEOTIDE SEQUENCE [LARGE SCALE GENOMIC DNA]</scope>
    <source>
        <strain evidence="7">DSM 21368</strain>
    </source>
</reference>
<dbReference type="NCBIfam" id="TIGR01256">
    <property type="entry name" value="modA"/>
    <property type="match status" value="1"/>
</dbReference>
<protein>
    <submittedName>
        <fullName evidence="6">Molybdate transport system substrate-binding protein</fullName>
    </submittedName>
</protein>
<dbReference type="PANTHER" id="PTHR30632:SF0">
    <property type="entry name" value="SULFATE-BINDING PROTEIN"/>
    <property type="match status" value="1"/>
</dbReference>
<dbReference type="OrthoDB" id="9785015at2"/>
<feature type="binding site" evidence="4">
    <location>
        <position position="198"/>
    </location>
    <ligand>
        <name>molybdate</name>
        <dbReference type="ChEBI" id="CHEBI:36264"/>
    </ligand>
</feature>
<dbReference type="InterPro" id="IPR005950">
    <property type="entry name" value="ModA"/>
</dbReference>
<dbReference type="PROSITE" id="PS51257">
    <property type="entry name" value="PROKAR_LIPOPROTEIN"/>
    <property type="match status" value="1"/>
</dbReference>
<dbReference type="SUPFAM" id="SSF53850">
    <property type="entry name" value="Periplasmic binding protein-like II"/>
    <property type="match status" value="1"/>
</dbReference>